<dbReference type="OrthoDB" id="5295945at2"/>
<dbReference type="RefSeq" id="WP_101271209.1">
    <property type="nucleotide sequence ID" value="NZ_CP024199.1"/>
</dbReference>
<evidence type="ECO:0000256" key="9">
    <source>
        <dbReference type="ARBA" id="ARBA00023027"/>
    </source>
</evidence>
<keyword evidence="6 11" id="KW-0548">Nucleotidyltransferase</keyword>
<evidence type="ECO:0000256" key="11">
    <source>
        <dbReference type="HAMAP-Rule" id="MF_00244"/>
    </source>
</evidence>
<gene>
    <name evidence="11" type="primary">nadD</name>
    <name evidence="14" type="ORF">COO20_24025</name>
    <name evidence="13" type="ORF">CSC3H3_02285</name>
</gene>
<protein>
    <recommendedName>
        <fullName evidence="11">Probable nicotinate-nucleotide adenylyltransferase</fullName>
        <ecNumber evidence="11">2.7.7.18</ecNumber>
    </recommendedName>
    <alternativeName>
        <fullName evidence="11">Deamido-NAD(+) diphosphorylase</fullName>
    </alternativeName>
    <alternativeName>
        <fullName evidence="11">Deamido-NAD(+) pyrophosphorylase</fullName>
    </alternativeName>
    <alternativeName>
        <fullName evidence="11">Nicotinate mononucleotide adenylyltransferase</fullName>
        <shortName evidence="11">NaMN adenylyltransferase</shortName>
    </alternativeName>
</protein>
<dbReference type="GO" id="GO:0004515">
    <property type="term" value="F:nicotinate-nucleotide adenylyltransferase activity"/>
    <property type="evidence" value="ECO:0007669"/>
    <property type="project" value="UniProtKB-UniRule"/>
</dbReference>
<evidence type="ECO:0000256" key="6">
    <source>
        <dbReference type="ARBA" id="ARBA00022695"/>
    </source>
</evidence>
<proteinExistence type="inferred from homology"/>
<dbReference type="GO" id="GO:0005524">
    <property type="term" value="F:ATP binding"/>
    <property type="evidence" value="ECO:0007669"/>
    <property type="project" value="UniProtKB-KW"/>
</dbReference>
<dbReference type="UniPathway" id="UPA00253">
    <property type="reaction ID" value="UER00332"/>
</dbReference>
<dbReference type="InterPro" id="IPR014729">
    <property type="entry name" value="Rossmann-like_a/b/a_fold"/>
</dbReference>
<accession>A0A2N3KD84</accession>
<organism evidence="14 16">
    <name type="scientific">Thalassospira marina</name>
    <dbReference type="NCBI Taxonomy" id="2048283"/>
    <lineage>
        <taxon>Bacteria</taxon>
        <taxon>Pseudomonadati</taxon>
        <taxon>Pseudomonadota</taxon>
        <taxon>Alphaproteobacteria</taxon>
        <taxon>Rhodospirillales</taxon>
        <taxon>Thalassospiraceae</taxon>
        <taxon>Thalassospira</taxon>
    </lineage>
</organism>
<dbReference type="PANTHER" id="PTHR39321">
    <property type="entry name" value="NICOTINATE-NUCLEOTIDE ADENYLYLTRANSFERASE-RELATED"/>
    <property type="match status" value="1"/>
</dbReference>
<dbReference type="EMBL" id="CP024199">
    <property type="protein sequence ID" value="AUG51668.1"/>
    <property type="molecule type" value="Genomic_DNA"/>
</dbReference>
<comment type="function">
    <text evidence="1 11">Catalyzes the reversible adenylation of nicotinate mononucleotide (NaMN) to nicotinic acid adenine dinucleotide (NaAD).</text>
</comment>
<evidence type="ECO:0000313" key="16">
    <source>
        <dbReference type="Proteomes" id="UP000233597"/>
    </source>
</evidence>
<dbReference type="NCBIfam" id="TIGR00482">
    <property type="entry name" value="nicotinate (nicotinamide) nucleotide adenylyltransferase"/>
    <property type="match status" value="1"/>
</dbReference>
<evidence type="ECO:0000256" key="3">
    <source>
        <dbReference type="ARBA" id="ARBA00009014"/>
    </source>
</evidence>
<reference evidence="13 15" key="2">
    <citation type="submission" date="2017-10" db="EMBL/GenBank/DDBJ databases">
        <title>Biodiversity and function of Thalassospira species in the particle-attached aromatic-hydrocarbon-degrading consortia from the surface seawater of the China South Sea.</title>
        <authorList>
            <person name="Dong C."/>
            <person name="Liu R."/>
            <person name="Shao Z."/>
        </authorList>
    </citation>
    <scope>NUCLEOTIDE SEQUENCE [LARGE SCALE GENOMIC DNA]</scope>
    <source>
        <strain evidence="13 15">CSC3H3</strain>
    </source>
</reference>
<dbReference type="InterPro" id="IPR005248">
    <property type="entry name" value="NadD/NMNAT"/>
</dbReference>
<dbReference type="HAMAP" id="MF_00244">
    <property type="entry name" value="NaMN_adenylyltr"/>
    <property type="match status" value="1"/>
</dbReference>
<name>A0A2N3KD84_9PROT</name>
<keyword evidence="9 11" id="KW-0520">NAD</keyword>
<evidence type="ECO:0000256" key="5">
    <source>
        <dbReference type="ARBA" id="ARBA00022679"/>
    </source>
</evidence>
<comment type="pathway">
    <text evidence="2 11">Cofactor biosynthesis; NAD(+) biosynthesis; deamido-NAD(+) from nicotinate D-ribonucleotide: step 1/1.</text>
</comment>
<evidence type="ECO:0000313" key="13">
    <source>
        <dbReference type="EMBL" id="AUG51668.1"/>
    </source>
</evidence>
<evidence type="ECO:0000256" key="2">
    <source>
        <dbReference type="ARBA" id="ARBA00005019"/>
    </source>
</evidence>
<dbReference type="CDD" id="cd02165">
    <property type="entry name" value="NMNAT"/>
    <property type="match status" value="1"/>
</dbReference>
<keyword evidence="7 11" id="KW-0547">Nucleotide-binding</keyword>
<evidence type="ECO:0000256" key="8">
    <source>
        <dbReference type="ARBA" id="ARBA00022840"/>
    </source>
</evidence>
<dbReference type="SUPFAM" id="SSF52374">
    <property type="entry name" value="Nucleotidylyl transferase"/>
    <property type="match status" value="1"/>
</dbReference>
<dbReference type="Pfam" id="PF01467">
    <property type="entry name" value="CTP_transf_like"/>
    <property type="match status" value="1"/>
</dbReference>
<evidence type="ECO:0000256" key="1">
    <source>
        <dbReference type="ARBA" id="ARBA00002324"/>
    </source>
</evidence>
<evidence type="ECO:0000259" key="12">
    <source>
        <dbReference type="Pfam" id="PF01467"/>
    </source>
</evidence>
<dbReference type="GO" id="GO:0009435">
    <property type="term" value="P:NAD+ biosynthetic process"/>
    <property type="evidence" value="ECO:0007669"/>
    <property type="project" value="UniProtKB-UniRule"/>
</dbReference>
<evidence type="ECO:0000313" key="15">
    <source>
        <dbReference type="Proteomes" id="UP000233458"/>
    </source>
</evidence>
<dbReference type="AlphaFoldDB" id="A0A2N3KD84"/>
<dbReference type="Proteomes" id="UP000233458">
    <property type="component" value="Chromosome"/>
</dbReference>
<evidence type="ECO:0000256" key="10">
    <source>
        <dbReference type="ARBA" id="ARBA00048721"/>
    </source>
</evidence>
<evidence type="ECO:0000256" key="7">
    <source>
        <dbReference type="ARBA" id="ARBA00022741"/>
    </source>
</evidence>
<dbReference type="EC" id="2.7.7.18" evidence="11"/>
<dbReference type="PANTHER" id="PTHR39321:SF3">
    <property type="entry name" value="PHOSPHOPANTETHEINE ADENYLYLTRANSFERASE"/>
    <property type="match status" value="1"/>
</dbReference>
<dbReference type="Gene3D" id="3.40.50.620">
    <property type="entry name" value="HUPs"/>
    <property type="match status" value="1"/>
</dbReference>
<dbReference type="Proteomes" id="UP000233597">
    <property type="component" value="Unassembled WGS sequence"/>
</dbReference>
<keyword evidence="5 11" id="KW-0808">Transferase</keyword>
<dbReference type="InterPro" id="IPR004821">
    <property type="entry name" value="Cyt_trans-like"/>
</dbReference>
<feature type="domain" description="Cytidyltransferase-like" evidence="12">
    <location>
        <begin position="17"/>
        <end position="196"/>
    </location>
</feature>
<evidence type="ECO:0000313" key="14">
    <source>
        <dbReference type="EMBL" id="PKR48490.1"/>
    </source>
</evidence>
<dbReference type="NCBIfam" id="NF000843">
    <property type="entry name" value="PRK00071.2-2"/>
    <property type="match status" value="1"/>
</dbReference>
<comment type="catalytic activity">
    <reaction evidence="10 11">
        <text>nicotinate beta-D-ribonucleotide + ATP + H(+) = deamido-NAD(+) + diphosphate</text>
        <dbReference type="Rhea" id="RHEA:22860"/>
        <dbReference type="ChEBI" id="CHEBI:15378"/>
        <dbReference type="ChEBI" id="CHEBI:30616"/>
        <dbReference type="ChEBI" id="CHEBI:33019"/>
        <dbReference type="ChEBI" id="CHEBI:57502"/>
        <dbReference type="ChEBI" id="CHEBI:58437"/>
        <dbReference type="EC" id="2.7.7.18"/>
    </reaction>
</comment>
<sequence length="202" mass="23019">MKVRIPRRHNAPPRVGLLGGSFNPAHEGHLHISLEALKRLELDEVWWLVSPQNPLKSRQGMAGQAERFDSAEMIAQHPRIVVSAIETQLGTSYTADTLAALQRRFTQTRFVWLMGADNLAQFHRWKFWQKLIHCAPIAVLDREGYSNKALRGTAAKRMERWRIAAEKAGLLADMDTPAWVYLPIRRHPASSTAIRAEGRWQV</sequence>
<dbReference type="KEGG" id="thac:CSC3H3_02285"/>
<keyword evidence="15" id="KW-1185">Reference proteome</keyword>
<comment type="similarity">
    <text evidence="3 11">Belongs to the NadD family.</text>
</comment>
<dbReference type="EMBL" id="NWTK01000022">
    <property type="protein sequence ID" value="PKR48490.1"/>
    <property type="molecule type" value="Genomic_DNA"/>
</dbReference>
<keyword evidence="4 11" id="KW-0662">Pyridine nucleotide biosynthesis</keyword>
<keyword evidence="8 11" id="KW-0067">ATP-binding</keyword>
<reference evidence="14 16" key="1">
    <citation type="submission" date="2017-09" db="EMBL/GenBank/DDBJ databases">
        <title>Biodiversity and function of Thalassospira species in the particle-attached aromatic-hydrocarbon-degrading consortia from the surface seawater of the South China Sea.</title>
        <authorList>
            <person name="Dong C."/>
            <person name="Liu R."/>
            <person name="Shao Z."/>
        </authorList>
    </citation>
    <scope>NUCLEOTIDE SEQUENCE [LARGE SCALE GENOMIC DNA]</scope>
    <source>
        <strain evidence="14 16">CSC1P2</strain>
    </source>
</reference>
<evidence type="ECO:0000256" key="4">
    <source>
        <dbReference type="ARBA" id="ARBA00022642"/>
    </source>
</evidence>